<dbReference type="AlphaFoldDB" id="A0A6P6RQZ4"/>
<dbReference type="InterPro" id="IPR006802">
    <property type="entry name" value="Radial_spoke"/>
</dbReference>
<evidence type="ECO:0000256" key="1">
    <source>
        <dbReference type="ARBA" id="ARBA00004430"/>
    </source>
</evidence>
<evidence type="ECO:0000256" key="2">
    <source>
        <dbReference type="ARBA" id="ARBA00022490"/>
    </source>
</evidence>
<dbReference type="CDD" id="cd22963">
    <property type="entry name" value="DD_CrRSP4-like"/>
    <property type="match status" value="1"/>
</dbReference>
<dbReference type="Pfam" id="PF04712">
    <property type="entry name" value="Radial_spoke"/>
    <property type="match status" value="2"/>
</dbReference>
<sequence length="464" mass="51694">MTTPTTVEQVQCLLQKCGASGHNIYDHLSDVVAALVAEQPDDPYEAFERVSESVKALKALQPPANRVTHPLPNSNKEMSSALHEWLKATKRLVQAADPENEVHIAAECPDFLEVNRLLNWAGCGFTASEAFRICCALKRLLASSPGIVSARFWGKVLGIKKDYIIAETRYEGEENMTADQETEEAMDRRGTGSNTYTYFVMHSDGYKWVLLPDVLPSHIATARKIKKLFTGDLDRQIVSFPWFPGREKHLLRATIAIISADTVLCPAGLLQISDEAGDPEEDPEFEFPSAKALASTSAWTHSRPYLTTEGLTVYPDLDEKDERYPALQHQMEEDPILELTRPASEDPNLPDGRQAWNVRLVGDNASYKEASHSTVVLRSNAWPGAVTVCYNKLFASVYCGWGLKYGGHPFFPIAPNDVQLDPPDLEEQPEPQPGDDELSDGASHDEEEPEENPDKQEEEEEIEE</sequence>
<dbReference type="GeneID" id="34620725"/>
<keyword evidence="7" id="KW-1185">Reference proteome</keyword>
<dbReference type="GO" id="GO:0035082">
    <property type="term" value="P:axoneme assembly"/>
    <property type="evidence" value="ECO:0007669"/>
    <property type="project" value="TreeGrafter"/>
</dbReference>
<evidence type="ECO:0000256" key="5">
    <source>
        <dbReference type="ARBA" id="ARBA00023273"/>
    </source>
</evidence>
<evidence type="ECO:0000256" key="3">
    <source>
        <dbReference type="ARBA" id="ARBA00023069"/>
    </source>
</evidence>
<dbReference type="GO" id="GO:0060294">
    <property type="term" value="P:cilium movement involved in cell motility"/>
    <property type="evidence" value="ECO:0007669"/>
    <property type="project" value="InterPro"/>
</dbReference>
<evidence type="ECO:0000313" key="7">
    <source>
        <dbReference type="Proteomes" id="UP000515125"/>
    </source>
</evidence>
<reference evidence="8" key="1">
    <citation type="submission" date="2025-08" db="UniProtKB">
        <authorList>
            <consortium name="RefSeq"/>
        </authorList>
    </citation>
    <scope>IDENTIFICATION</scope>
</reference>
<name>A0A6P6RQZ4_9EIME</name>
<feature type="region of interest" description="Disordered" evidence="6">
    <location>
        <begin position="415"/>
        <end position="464"/>
    </location>
</feature>
<dbReference type="RefSeq" id="XP_026190213.1">
    <property type="nucleotide sequence ID" value="XM_026334428.1"/>
</dbReference>
<accession>A0A6P6RQZ4</accession>
<keyword evidence="4" id="KW-0206">Cytoskeleton</keyword>
<organism evidence="7 8">
    <name type="scientific">Cyclospora cayetanensis</name>
    <dbReference type="NCBI Taxonomy" id="88456"/>
    <lineage>
        <taxon>Eukaryota</taxon>
        <taxon>Sar</taxon>
        <taxon>Alveolata</taxon>
        <taxon>Apicomplexa</taxon>
        <taxon>Conoidasida</taxon>
        <taxon>Coccidia</taxon>
        <taxon>Eucoccidiorida</taxon>
        <taxon>Eimeriorina</taxon>
        <taxon>Eimeriidae</taxon>
        <taxon>Cyclospora</taxon>
    </lineage>
</organism>
<evidence type="ECO:0000256" key="4">
    <source>
        <dbReference type="ARBA" id="ARBA00023212"/>
    </source>
</evidence>
<protein>
    <submittedName>
        <fullName evidence="8">Radial spoke head protein 6 homolog A</fullName>
    </submittedName>
</protein>
<keyword evidence="3" id="KW-0969">Cilium</keyword>
<proteinExistence type="predicted"/>
<comment type="subcellular location">
    <subcellularLocation>
        <location evidence="1">Cytoplasm</location>
        <location evidence="1">Cytoskeleton</location>
        <location evidence="1">Cilium axoneme</location>
    </subcellularLocation>
</comment>
<evidence type="ECO:0000313" key="8">
    <source>
        <dbReference type="RefSeq" id="XP_026190213.1"/>
    </source>
</evidence>
<dbReference type="PANTHER" id="PTHR13159">
    <property type="entry name" value="RADIAL SPOKEHEAD-RELATED"/>
    <property type="match status" value="1"/>
</dbReference>
<dbReference type="PANTHER" id="PTHR13159:SF0">
    <property type="entry name" value="RADIAL SPOKE HEAD 6 HOMOLOG A"/>
    <property type="match status" value="1"/>
</dbReference>
<evidence type="ECO:0000256" key="6">
    <source>
        <dbReference type="SAM" id="MobiDB-lite"/>
    </source>
</evidence>
<dbReference type="GO" id="GO:0001534">
    <property type="term" value="C:radial spoke"/>
    <property type="evidence" value="ECO:0007669"/>
    <property type="project" value="InterPro"/>
</dbReference>
<dbReference type="Proteomes" id="UP000515125">
    <property type="component" value="Unplaced"/>
</dbReference>
<feature type="compositionally biased region" description="Acidic residues" evidence="6">
    <location>
        <begin position="423"/>
        <end position="464"/>
    </location>
</feature>
<gene>
    <name evidence="8" type="primary">LOC34620725</name>
</gene>
<dbReference type="OrthoDB" id="272202at2759"/>
<keyword evidence="2" id="KW-0963">Cytoplasm</keyword>
<keyword evidence="5" id="KW-0966">Cell projection</keyword>